<dbReference type="Proteomes" id="UP001221142">
    <property type="component" value="Unassembled WGS sequence"/>
</dbReference>
<evidence type="ECO:0000313" key="4">
    <source>
        <dbReference type="Proteomes" id="UP001221142"/>
    </source>
</evidence>
<evidence type="ECO:0000313" key="3">
    <source>
        <dbReference type="EMBL" id="KAJ7615813.1"/>
    </source>
</evidence>
<gene>
    <name evidence="3" type="ORF">FB45DRAFT_1064050</name>
</gene>
<dbReference type="EMBL" id="JARKIF010000023">
    <property type="protein sequence ID" value="KAJ7615813.1"/>
    <property type="molecule type" value="Genomic_DNA"/>
</dbReference>
<protein>
    <submittedName>
        <fullName evidence="3">Uncharacterized protein</fullName>
    </submittedName>
</protein>
<accession>A0AAD7BB92</accession>
<keyword evidence="1" id="KW-0472">Membrane</keyword>
<name>A0AAD7BB92_9AGAR</name>
<evidence type="ECO:0000256" key="1">
    <source>
        <dbReference type="SAM" id="Phobius"/>
    </source>
</evidence>
<dbReference type="AlphaFoldDB" id="A0AAD7BB92"/>
<feature type="signal peptide" evidence="2">
    <location>
        <begin position="1"/>
        <end position="18"/>
    </location>
</feature>
<keyword evidence="4" id="KW-1185">Reference proteome</keyword>
<keyword evidence="1" id="KW-1133">Transmembrane helix</keyword>
<keyword evidence="1" id="KW-0812">Transmembrane</keyword>
<sequence>MQRSLPFLLLSCLGVVSAVLQNITVDDTSPDVLYGGKTFQCNADNACQGVDASLEQLYNESTTFTEGSITFSFSGVAYYATIDVLFGEASVIIDGGPGTSYSSLDAAGNFTIRHNISEEGLPSGTHSLLMLPSPQSNTVLGFDSLTYTVSLPDPPKTKSHAGAIAGGVVGGLAVLFGLLFAALYSHRRKLILRRNQRKSAVLQSMNIGRRNFGQNVDVKDPVPAI</sequence>
<feature type="transmembrane region" description="Helical" evidence="1">
    <location>
        <begin position="161"/>
        <end position="184"/>
    </location>
</feature>
<organism evidence="3 4">
    <name type="scientific">Roridomyces roridus</name>
    <dbReference type="NCBI Taxonomy" id="1738132"/>
    <lineage>
        <taxon>Eukaryota</taxon>
        <taxon>Fungi</taxon>
        <taxon>Dikarya</taxon>
        <taxon>Basidiomycota</taxon>
        <taxon>Agaricomycotina</taxon>
        <taxon>Agaricomycetes</taxon>
        <taxon>Agaricomycetidae</taxon>
        <taxon>Agaricales</taxon>
        <taxon>Marasmiineae</taxon>
        <taxon>Mycenaceae</taxon>
        <taxon>Roridomyces</taxon>
    </lineage>
</organism>
<proteinExistence type="predicted"/>
<feature type="chain" id="PRO_5042297280" evidence="2">
    <location>
        <begin position="19"/>
        <end position="225"/>
    </location>
</feature>
<reference evidence="3" key="1">
    <citation type="submission" date="2023-03" db="EMBL/GenBank/DDBJ databases">
        <title>Massive genome expansion in bonnet fungi (Mycena s.s.) driven by repeated elements and novel gene families across ecological guilds.</title>
        <authorList>
            <consortium name="Lawrence Berkeley National Laboratory"/>
            <person name="Harder C.B."/>
            <person name="Miyauchi S."/>
            <person name="Viragh M."/>
            <person name="Kuo A."/>
            <person name="Thoen E."/>
            <person name="Andreopoulos B."/>
            <person name="Lu D."/>
            <person name="Skrede I."/>
            <person name="Drula E."/>
            <person name="Henrissat B."/>
            <person name="Morin E."/>
            <person name="Kohler A."/>
            <person name="Barry K."/>
            <person name="LaButti K."/>
            <person name="Morin E."/>
            <person name="Salamov A."/>
            <person name="Lipzen A."/>
            <person name="Mereny Z."/>
            <person name="Hegedus B."/>
            <person name="Baldrian P."/>
            <person name="Stursova M."/>
            <person name="Weitz H."/>
            <person name="Taylor A."/>
            <person name="Grigoriev I.V."/>
            <person name="Nagy L.G."/>
            <person name="Martin F."/>
            <person name="Kauserud H."/>
        </authorList>
    </citation>
    <scope>NUCLEOTIDE SEQUENCE</scope>
    <source>
        <strain evidence="3">9284</strain>
    </source>
</reference>
<comment type="caution">
    <text evidence="3">The sequence shown here is derived from an EMBL/GenBank/DDBJ whole genome shotgun (WGS) entry which is preliminary data.</text>
</comment>
<evidence type="ECO:0000256" key="2">
    <source>
        <dbReference type="SAM" id="SignalP"/>
    </source>
</evidence>
<keyword evidence="2" id="KW-0732">Signal</keyword>